<reference evidence="6 8" key="1">
    <citation type="journal article" date="2012" name="Nature">
        <title>Algal genomes reveal evolutionary mosaicism and the fate of nucleomorphs.</title>
        <authorList>
            <consortium name="DOE Joint Genome Institute"/>
            <person name="Curtis B.A."/>
            <person name="Tanifuji G."/>
            <person name="Burki F."/>
            <person name="Gruber A."/>
            <person name="Irimia M."/>
            <person name="Maruyama S."/>
            <person name="Arias M.C."/>
            <person name="Ball S.G."/>
            <person name="Gile G.H."/>
            <person name="Hirakawa Y."/>
            <person name="Hopkins J.F."/>
            <person name="Kuo A."/>
            <person name="Rensing S.A."/>
            <person name="Schmutz J."/>
            <person name="Symeonidi A."/>
            <person name="Elias M."/>
            <person name="Eveleigh R.J."/>
            <person name="Herman E.K."/>
            <person name="Klute M.J."/>
            <person name="Nakayama T."/>
            <person name="Obornik M."/>
            <person name="Reyes-Prieto A."/>
            <person name="Armbrust E.V."/>
            <person name="Aves S.J."/>
            <person name="Beiko R.G."/>
            <person name="Coutinho P."/>
            <person name="Dacks J.B."/>
            <person name="Durnford D.G."/>
            <person name="Fast N.M."/>
            <person name="Green B.R."/>
            <person name="Grisdale C.J."/>
            <person name="Hempel F."/>
            <person name="Henrissat B."/>
            <person name="Hoppner M.P."/>
            <person name="Ishida K."/>
            <person name="Kim E."/>
            <person name="Koreny L."/>
            <person name="Kroth P.G."/>
            <person name="Liu Y."/>
            <person name="Malik S.B."/>
            <person name="Maier U.G."/>
            <person name="McRose D."/>
            <person name="Mock T."/>
            <person name="Neilson J.A."/>
            <person name="Onodera N.T."/>
            <person name="Poole A.M."/>
            <person name="Pritham E.J."/>
            <person name="Richards T.A."/>
            <person name="Rocap G."/>
            <person name="Roy S.W."/>
            <person name="Sarai C."/>
            <person name="Schaack S."/>
            <person name="Shirato S."/>
            <person name="Slamovits C.H."/>
            <person name="Spencer D.F."/>
            <person name="Suzuki S."/>
            <person name="Worden A.Z."/>
            <person name="Zauner S."/>
            <person name="Barry K."/>
            <person name="Bell C."/>
            <person name="Bharti A.K."/>
            <person name="Crow J.A."/>
            <person name="Grimwood J."/>
            <person name="Kramer R."/>
            <person name="Lindquist E."/>
            <person name="Lucas S."/>
            <person name="Salamov A."/>
            <person name="McFadden G.I."/>
            <person name="Lane C.E."/>
            <person name="Keeling P.J."/>
            <person name="Gray M.W."/>
            <person name="Grigoriev I.V."/>
            <person name="Archibald J.M."/>
        </authorList>
    </citation>
    <scope>NUCLEOTIDE SEQUENCE</scope>
    <source>
        <strain evidence="6 8">CCMP2712</strain>
    </source>
</reference>
<dbReference type="eggNOG" id="KOG2474">
    <property type="taxonomic scope" value="Eukaryota"/>
</dbReference>
<protein>
    <recommendedName>
        <fullName evidence="9">Zinc transporter ZupT</fullName>
    </recommendedName>
</protein>
<evidence type="ECO:0000256" key="5">
    <source>
        <dbReference type="SAM" id="Phobius"/>
    </source>
</evidence>
<evidence type="ECO:0000256" key="4">
    <source>
        <dbReference type="ARBA" id="ARBA00023136"/>
    </source>
</evidence>
<feature type="transmembrane region" description="Helical" evidence="5">
    <location>
        <begin position="32"/>
        <end position="54"/>
    </location>
</feature>
<evidence type="ECO:0000256" key="2">
    <source>
        <dbReference type="ARBA" id="ARBA00022692"/>
    </source>
</evidence>
<feature type="non-terminal residue" evidence="6">
    <location>
        <position position="1"/>
    </location>
</feature>
<dbReference type="GeneID" id="17305878"/>
<gene>
    <name evidence="6" type="ORF">GUITHDRAFT_68201</name>
</gene>
<keyword evidence="4 5" id="KW-0472">Membrane</keyword>
<keyword evidence="2 5" id="KW-0812">Transmembrane</keyword>
<dbReference type="AlphaFoldDB" id="L1JLI0"/>
<feature type="transmembrane region" description="Helical" evidence="5">
    <location>
        <begin position="6"/>
        <end position="25"/>
    </location>
</feature>
<evidence type="ECO:0008006" key="9">
    <source>
        <dbReference type="Google" id="ProtNLM"/>
    </source>
</evidence>
<dbReference type="GO" id="GO:0005385">
    <property type="term" value="F:zinc ion transmembrane transporter activity"/>
    <property type="evidence" value="ECO:0007669"/>
    <property type="project" value="TreeGrafter"/>
</dbReference>
<dbReference type="HOGENOM" id="CLU_015114_1_3_1"/>
<feature type="transmembrane region" description="Helical" evidence="5">
    <location>
        <begin position="212"/>
        <end position="233"/>
    </location>
</feature>
<organism evidence="6">
    <name type="scientific">Guillardia theta (strain CCMP2712)</name>
    <name type="common">Cryptophyte</name>
    <dbReference type="NCBI Taxonomy" id="905079"/>
    <lineage>
        <taxon>Eukaryota</taxon>
        <taxon>Cryptophyceae</taxon>
        <taxon>Pyrenomonadales</taxon>
        <taxon>Geminigeraceae</taxon>
        <taxon>Guillardia</taxon>
    </lineage>
</organism>
<feature type="transmembrane region" description="Helical" evidence="5">
    <location>
        <begin position="116"/>
        <end position="132"/>
    </location>
</feature>
<feature type="transmembrane region" description="Helical" evidence="5">
    <location>
        <begin position="74"/>
        <end position="93"/>
    </location>
</feature>
<evidence type="ECO:0000256" key="3">
    <source>
        <dbReference type="ARBA" id="ARBA00022989"/>
    </source>
</evidence>
<reference evidence="8" key="2">
    <citation type="submission" date="2012-11" db="EMBL/GenBank/DDBJ databases">
        <authorList>
            <person name="Kuo A."/>
            <person name="Curtis B.A."/>
            <person name="Tanifuji G."/>
            <person name="Burki F."/>
            <person name="Gruber A."/>
            <person name="Irimia M."/>
            <person name="Maruyama S."/>
            <person name="Arias M.C."/>
            <person name="Ball S.G."/>
            <person name="Gile G.H."/>
            <person name="Hirakawa Y."/>
            <person name="Hopkins J.F."/>
            <person name="Rensing S.A."/>
            <person name="Schmutz J."/>
            <person name="Symeonidi A."/>
            <person name="Elias M."/>
            <person name="Eveleigh R.J."/>
            <person name="Herman E.K."/>
            <person name="Klute M.J."/>
            <person name="Nakayama T."/>
            <person name="Obornik M."/>
            <person name="Reyes-Prieto A."/>
            <person name="Armbrust E.V."/>
            <person name="Aves S.J."/>
            <person name="Beiko R.G."/>
            <person name="Coutinho P."/>
            <person name="Dacks J.B."/>
            <person name="Durnford D.G."/>
            <person name="Fast N.M."/>
            <person name="Green B.R."/>
            <person name="Grisdale C."/>
            <person name="Hempe F."/>
            <person name="Henrissat B."/>
            <person name="Hoppner M.P."/>
            <person name="Ishida K.-I."/>
            <person name="Kim E."/>
            <person name="Koreny L."/>
            <person name="Kroth P.G."/>
            <person name="Liu Y."/>
            <person name="Malik S.-B."/>
            <person name="Maier U.G."/>
            <person name="McRose D."/>
            <person name="Mock T."/>
            <person name="Neilson J.A."/>
            <person name="Onodera N.T."/>
            <person name="Poole A.M."/>
            <person name="Pritham E.J."/>
            <person name="Richards T.A."/>
            <person name="Rocap G."/>
            <person name="Roy S.W."/>
            <person name="Sarai C."/>
            <person name="Schaack S."/>
            <person name="Shirato S."/>
            <person name="Slamovits C.H."/>
            <person name="Spencer D.F."/>
            <person name="Suzuki S."/>
            <person name="Worden A.Z."/>
            <person name="Zauner S."/>
            <person name="Barry K."/>
            <person name="Bell C."/>
            <person name="Bharti A.K."/>
            <person name="Crow J.A."/>
            <person name="Grimwood J."/>
            <person name="Kramer R."/>
            <person name="Lindquist E."/>
            <person name="Lucas S."/>
            <person name="Salamov A."/>
            <person name="McFadden G.I."/>
            <person name="Lane C.E."/>
            <person name="Keeling P.J."/>
            <person name="Gray M.W."/>
            <person name="Grigoriev I.V."/>
            <person name="Archibald J.M."/>
        </authorList>
    </citation>
    <scope>NUCLEOTIDE SEQUENCE</scope>
    <source>
        <strain evidence="8">CCMP2712</strain>
    </source>
</reference>
<comment type="subcellular location">
    <subcellularLocation>
        <location evidence="1">Membrane</location>
        <topology evidence="1">Multi-pass membrane protein</topology>
    </subcellularLocation>
</comment>
<accession>L1JLI0</accession>
<dbReference type="PANTHER" id="PTHR11040:SF205">
    <property type="entry name" value="ZINC TRANSPORTER ZUPT"/>
    <property type="match status" value="1"/>
</dbReference>
<name>L1JLI0_GUITC</name>
<dbReference type="EnsemblProtists" id="EKX49207">
    <property type="protein sequence ID" value="EKX49207"/>
    <property type="gene ID" value="GUITHDRAFT_68201"/>
</dbReference>
<reference evidence="7" key="3">
    <citation type="submission" date="2015-06" db="UniProtKB">
        <authorList>
            <consortium name="EnsemblProtists"/>
        </authorList>
    </citation>
    <scope>IDENTIFICATION</scope>
</reference>
<dbReference type="GO" id="GO:0016020">
    <property type="term" value="C:membrane"/>
    <property type="evidence" value="ECO:0007669"/>
    <property type="project" value="UniProtKB-SubCell"/>
</dbReference>
<dbReference type="OrthoDB" id="262547at2759"/>
<evidence type="ECO:0000313" key="8">
    <source>
        <dbReference type="Proteomes" id="UP000011087"/>
    </source>
</evidence>
<dbReference type="KEGG" id="gtt:GUITHDRAFT_68201"/>
<evidence type="ECO:0000313" key="7">
    <source>
        <dbReference type="EnsemblProtists" id="EKX49207"/>
    </source>
</evidence>
<dbReference type="PANTHER" id="PTHR11040">
    <property type="entry name" value="ZINC/IRON TRANSPORTER"/>
    <property type="match status" value="1"/>
</dbReference>
<dbReference type="Proteomes" id="UP000011087">
    <property type="component" value="Unassembled WGS sequence"/>
</dbReference>
<feature type="transmembrane region" description="Helical" evidence="5">
    <location>
        <begin position="181"/>
        <end position="200"/>
    </location>
</feature>
<evidence type="ECO:0000256" key="1">
    <source>
        <dbReference type="ARBA" id="ARBA00004141"/>
    </source>
</evidence>
<sequence>IALGFGLSIAAGACTCVGFLAAFCVKLENRLVFAASLAASAGVMIFISLTEILTIKTVEGFKGAGQSDAEAMRYSILTFFAGAFICHLIDVFLEQGPVDGPLSLVLSEDRERAKELLRMGILSAVVILVHNIPEGVATFVSAVADPTAGVGVAFAIALHNIPEGLIVSVPIYLATGSKIKAFLWTAFSGAAEPFGALIAFTALKSSDMSPWAYAFIFGIVSGIMTYISLTELLPTALKYDPTDRVVKKSLFLGMFIIAISIILFEV</sequence>
<dbReference type="RefSeq" id="XP_005836187.1">
    <property type="nucleotide sequence ID" value="XM_005836130.1"/>
</dbReference>
<feature type="transmembrane region" description="Helical" evidence="5">
    <location>
        <begin position="152"/>
        <end position="174"/>
    </location>
</feature>
<keyword evidence="3 5" id="KW-1133">Transmembrane helix</keyword>
<dbReference type="STRING" id="905079.L1JLI0"/>
<evidence type="ECO:0000313" key="6">
    <source>
        <dbReference type="EMBL" id="EKX49207.1"/>
    </source>
</evidence>
<dbReference type="PaxDb" id="55529-EKX49207"/>
<feature type="transmembrane region" description="Helical" evidence="5">
    <location>
        <begin position="245"/>
        <end position="264"/>
    </location>
</feature>
<dbReference type="Pfam" id="PF02535">
    <property type="entry name" value="Zip"/>
    <property type="match status" value="1"/>
</dbReference>
<keyword evidence="8" id="KW-1185">Reference proteome</keyword>
<proteinExistence type="predicted"/>
<dbReference type="InterPro" id="IPR003689">
    <property type="entry name" value="ZIP"/>
</dbReference>
<dbReference type="OMA" id="EMTEIDN"/>
<dbReference type="EMBL" id="JH992983">
    <property type="protein sequence ID" value="EKX49207.1"/>
    <property type="molecule type" value="Genomic_DNA"/>
</dbReference>